<dbReference type="Proteomes" id="UP000605986">
    <property type="component" value="Unassembled WGS sequence"/>
</dbReference>
<evidence type="ECO:0000256" key="1">
    <source>
        <dbReference type="SAM" id="MobiDB-lite"/>
    </source>
</evidence>
<reference evidence="2" key="1">
    <citation type="submission" date="2020-01" db="EMBL/GenBank/DDBJ databases">
        <title>Identification and distribution of gene clusters putatively required for synthesis of sphingolipid metabolism inhibitors in phylogenetically diverse species of the filamentous fungus Fusarium.</title>
        <authorList>
            <person name="Kim H.-S."/>
            <person name="Busman M."/>
            <person name="Brown D.W."/>
            <person name="Divon H."/>
            <person name="Uhlig S."/>
            <person name="Proctor R.H."/>
        </authorList>
    </citation>
    <scope>NUCLEOTIDE SEQUENCE</scope>
    <source>
        <strain evidence="2">NRRL 53441</strain>
    </source>
</reference>
<dbReference type="EMBL" id="JAADJG010000449">
    <property type="protein sequence ID" value="KAF4446584.1"/>
    <property type="molecule type" value="Genomic_DNA"/>
</dbReference>
<dbReference type="AlphaFoldDB" id="A0A8H4KB20"/>
<dbReference type="OrthoDB" id="5396252at2759"/>
<evidence type="ECO:0000313" key="3">
    <source>
        <dbReference type="Proteomes" id="UP000605986"/>
    </source>
</evidence>
<keyword evidence="3" id="KW-1185">Reference proteome</keyword>
<name>A0A8H4KB20_9HYPO</name>
<feature type="region of interest" description="Disordered" evidence="1">
    <location>
        <begin position="321"/>
        <end position="362"/>
    </location>
</feature>
<protein>
    <submittedName>
        <fullName evidence="2">Uncharacterized protein</fullName>
    </submittedName>
</protein>
<sequence length="650" mass="72791">MDVTASTINRTSPLDLDFAKIKPFIKSGVFLEPPDATVHAPSESRAASPVASNGRSTLEFSSNAGIIDQYSRSWNIQEPPTGNPHNDSLQFERLIGPTSGHTTPRWPFINDDSLNTPDSVDNEPLFPPSQTTSTKPRKCHQIDEELEELTALYVPPLDSVPEVVEVEAPPRRPPVSSHPNRGKVMTAAEFEALQKRKAREEAKKRFYGGEDEDDKLDYDNLEEVEVQDTTKAQRKKQQAYLNGYRQRMMKTTKGAYIPPLPSHSRVSSSWSMKSFKAFQGQPEDIPERYEEDNDEDDVPLALLQMQRRSDGKELSNHFGSARLEPFAPPQPQPTNSLRHQGSRSPMPAFARSLPQDPFPSNSNNAWPLSNQQLVPGGLIGVIANEERAKARRRALPSHGFQPIPDTNNAFTWTSGPHHSRQSHQPPTIPMSYGMNGMQTPMHYSRTQTPVAMPQMPAPPPNNQMFNFLQAQTEFFRTMATINQQRNAQPWENFSARQPVMNMSAHGAGSTYAPSNYAPSNYAPSNYAPSNYARSNYARSVYQNSAGYAGSVAPSERNNVGLPSRYRPVSKTTSQIPSGRADLADDAASLNNWDSNRNRVVNRGAVYEADSTDDDDDEAFWRAKKAKRDRRRAMWIQGNDLGIQPEWIRQD</sequence>
<feature type="region of interest" description="Disordered" evidence="1">
    <location>
        <begin position="551"/>
        <end position="578"/>
    </location>
</feature>
<dbReference type="PANTHER" id="PTHR42068">
    <property type="entry name" value="YALI0B18964P"/>
    <property type="match status" value="1"/>
</dbReference>
<proteinExistence type="predicted"/>
<feature type="region of interest" description="Disordered" evidence="1">
    <location>
        <begin position="36"/>
        <end position="56"/>
    </location>
</feature>
<dbReference type="PANTHER" id="PTHR42068:SF1">
    <property type="entry name" value="YALI0B18964P"/>
    <property type="match status" value="1"/>
</dbReference>
<accession>A0A8H4KB20</accession>
<feature type="compositionally biased region" description="Polar residues" evidence="1">
    <location>
        <begin position="333"/>
        <end position="343"/>
    </location>
</feature>
<evidence type="ECO:0000313" key="2">
    <source>
        <dbReference type="EMBL" id="KAF4446584.1"/>
    </source>
</evidence>
<organism evidence="2 3">
    <name type="scientific">Fusarium austroafricanum</name>
    <dbReference type="NCBI Taxonomy" id="2364996"/>
    <lineage>
        <taxon>Eukaryota</taxon>
        <taxon>Fungi</taxon>
        <taxon>Dikarya</taxon>
        <taxon>Ascomycota</taxon>
        <taxon>Pezizomycotina</taxon>
        <taxon>Sordariomycetes</taxon>
        <taxon>Hypocreomycetidae</taxon>
        <taxon>Hypocreales</taxon>
        <taxon>Nectriaceae</taxon>
        <taxon>Fusarium</taxon>
        <taxon>Fusarium concolor species complex</taxon>
    </lineage>
</organism>
<comment type="caution">
    <text evidence="2">The sequence shown here is derived from an EMBL/GenBank/DDBJ whole genome shotgun (WGS) entry which is preliminary data.</text>
</comment>
<gene>
    <name evidence="2" type="ORF">F53441_9811</name>
</gene>
<feature type="region of interest" description="Disordered" evidence="1">
    <location>
        <begin position="114"/>
        <end position="138"/>
    </location>
</feature>